<dbReference type="Proteomes" id="UP001153712">
    <property type="component" value="Chromosome 3"/>
</dbReference>
<dbReference type="CDD" id="cd01627">
    <property type="entry name" value="HAD_TPP"/>
    <property type="match status" value="1"/>
</dbReference>
<dbReference type="InterPro" id="IPR003337">
    <property type="entry name" value="Trehalose_PPase"/>
</dbReference>
<evidence type="ECO:0000256" key="2">
    <source>
        <dbReference type="ARBA" id="ARBA00005199"/>
    </source>
</evidence>
<comment type="pathway">
    <text evidence="2 5">Glycan biosynthesis; trehalose biosynthesis.</text>
</comment>
<dbReference type="NCBIfam" id="TIGR01484">
    <property type="entry name" value="HAD-SF-IIB"/>
    <property type="match status" value="1"/>
</dbReference>
<dbReference type="GO" id="GO:0005992">
    <property type="term" value="P:trehalose biosynthetic process"/>
    <property type="evidence" value="ECO:0007669"/>
    <property type="project" value="InterPro"/>
</dbReference>
<accession>A0A9N9XMY5</accession>
<dbReference type="GO" id="GO:0004805">
    <property type="term" value="F:trehalose-phosphatase activity"/>
    <property type="evidence" value="ECO:0007669"/>
    <property type="project" value="UniProtKB-EC"/>
</dbReference>
<dbReference type="SUPFAM" id="SSF56784">
    <property type="entry name" value="HAD-like"/>
    <property type="match status" value="1"/>
</dbReference>
<comment type="cofactor">
    <cofactor evidence="5">
        <name>a divalent metal cation</name>
        <dbReference type="ChEBI" id="CHEBI:60240"/>
    </cofactor>
</comment>
<dbReference type="InterPro" id="IPR006379">
    <property type="entry name" value="HAD-SF_hydro_IIB"/>
</dbReference>
<dbReference type="NCBIfam" id="TIGR00685">
    <property type="entry name" value="T6PP"/>
    <property type="match status" value="1"/>
</dbReference>
<evidence type="ECO:0000313" key="7">
    <source>
        <dbReference type="Proteomes" id="UP001153712"/>
    </source>
</evidence>
<evidence type="ECO:0000256" key="4">
    <source>
        <dbReference type="ARBA" id="ARBA00022801"/>
    </source>
</evidence>
<evidence type="ECO:0000256" key="5">
    <source>
        <dbReference type="RuleBase" id="RU361117"/>
    </source>
</evidence>
<comment type="catalytic activity">
    <reaction evidence="1 5">
        <text>alpha,alpha-trehalose 6-phosphate + H2O = alpha,alpha-trehalose + phosphate</text>
        <dbReference type="Rhea" id="RHEA:23420"/>
        <dbReference type="ChEBI" id="CHEBI:15377"/>
        <dbReference type="ChEBI" id="CHEBI:16551"/>
        <dbReference type="ChEBI" id="CHEBI:43474"/>
        <dbReference type="ChEBI" id="CHEBI:58429"/>
        <dbReference type="EC" id="3.1.3.12"/>
    </reaction>
</comment>
<name>A0A9N9XMY5_PHYSR</name>
<dbReference type="EC" id="3.1.3.12" evidence="5"/>
<sequence>MGRKFDDYVEYLSDYLKDKPNLAILLDYDGTLTPIVQHPDLAVIPPNAKEVLEKLAQIPEIFIAIISGRNVLNVKSMVGINTLTFAGNHGLEVLYPDGSTYEHKLPKDFEVQVRTMVKKLEETVVRDGAWIENKGASLTFHFRECPESKRAEIESGARKIIEEAGFKVGNAHMALEARPQVDWNKGTVAVLLLEQKFGSDWKDKAKVIFVGDDTTDEDAMKALKGNSATFRIAKDCTIQTHADKIS</sequence>
<dbReference type="PANTHER" id="PTHR43768:SF3">
    <property type="entry name" value="TREHALOSE 6-PHOSPHATE PHOSPHATASE"/>
    <property type="match status" value="1"/>
</dbReference>
<dbReference type="InterPro" id="IPR036412">
    <property type="entry name" value="HAD-like_sf"/>
</dbReference>
<dbReference type="EMBL" id="OU900096">
    <property type="protein sequence ID" value="CAG9860345.1"/>
    <property type="molecule type" value="Genomic_DNA"/>
</dbReference>
<dbReference type="Gene3D" id="3.30.70.1020">
    <property type="entry name" value="Trehalose-6-phosphate phosphatase related protein, domain 2"/>
    <property type="match status" value="1"/>
</dbReference>
<evidence type="ECO:0000256" key="1">
    <source>
        <dbReference type="ARBA" id="ARBA00000500"/>
    </source>
</evidence>
<dbReference type="OrthoDB" id="755951at2759"/>
<protein>
    <recommendedName>
        <fullName evidence="5">Trehalose 6-phosphate phosphatase</fullName>
        <ecNumber evidence="5">3.1.3.12</ecNumber>
    </recommendedName>
</protein>
<evidence type="ECO:0000256" key="3">
    <source>
        <dbReference type="ARBA" id="ARBA00008770"/>
    </source>
</evidence>
<reference evidence="6" key="1">
    <citation type="submission" date="2022-01" db="EMBL/GenBank/DDBJ databases">
        <authorList>
            <person name="King R."/>
        </authorList>
    </citation>
    <scope>NUCLEOTIDE SEQUENCE</scope>
</reference>
<dbReference type="Gene3D" id="3.40.50.1000">
    <property type="entry name" value="HAD superfamily/HAD-like"/>
    <property type="match status" value="1"/>
</dbReference>
<evidence type="ECO:0000313" key="6">
    <source>
        <dbReference type="EMBL" id="CAG9860345.1"/>
    </source>
</evidence>
<proteinExistence type="inferred from homology"/>
<dbReference type="InterPro" id="IPR044651">
    <property type="entry name" value="OTSB-like"/>
</dbReference>
<comment type="similarity">
    <text evidence="3 5">Belongs to the trehalose phosphatase family.</text>
</comment>
<keyword evidence="7" id="KW-1185">Reference proteome</keyword>
<dbReference type="Pfam" id="PF02358">
    <property type="entry name" value="Trehalose_PPase"/>
    <property type="match status" value="1"/>
</dbReference>
<dbReference type="InterPro" id="IPR023214">
    <property type="entry name" value="HAD_sf"/>
</dbReference>
<dbReference type="AlphaFoldDB" id="A0A9N9XMY5"/>
<comment type="function">
    <text evidence="5">Removes the phosphate from trehalose 6-phosphate to produce free trehalose.</text>
</comment>
<keyword evidence="4 5" id="KW-0378">Hydrolase</keyword>
<dbReference type="PANTHER" id="PTHR43768">
    <property type="entry name" value="TREHALOSE 6-PHOSPHATE PHOSPHATASE"/>
    <property type="match status" value="1"/>
</dbReference>
<organism evidence="6 7">
    <name type="scientific">Phyllotreta striolata</name>
    <name type="common">Striped flea beetle</name>
    <name type="synonym">Crioceris striolata</name>
    <dbReference type="NCBI Taxonomy" id="444603"/>
    <lineage>
        <taxon>Eukaryota</taxon>
        <taxon>Metazoa</taxon>
        <taxon>Ecdysozoa</taxon>
        <taxon>Arthropoda</taxon>
        <taxon>Hexapoda</taxon>
        <taxon>Insecta</taxon>
        <taxon>Pterygota</taxon>
        <taxon>Neoptera</taxon>
        <taxon>Endopterygota</taxon>
        <taxon>Coleoptera</taxon>
        <taxon>Polyphaga</taxon>
        <taxon>Cucujiformia</taxon>
        <taxon>Chrysomeloidea</taxon>
        <taxon>Chrysomelidae</taxon>
        <taxon>Galerucinae</taxon>
        <taxon>Alticini</taxon>
        <taxon>Phyllotreta</taxon>
    </lineage>
</organism>
<gene>
    <name evidence="6" type="ORF">PHYEVI_LOCUS6700</name>
</gene>